<dbReference type="InterPro" id="IPR016195">
    <property type="entry name" value="Pol/histidinol_Pase-like"/>
</dbReference>
<dbReference type="PANTHER" id="PTHR36928:SF1">
    <property type="entry name" value="PHOSPHATASE YCDX-RELATED"/>
    <property type="match status" value="1"/>
</dbReference>
<feature type="domain" description="Polymerase/histidinol phosphatase N-terminal" evidence="1">
    <location>
        <begin position="101"/>
        <end position="181"/>
    </location>
</feature>
<dbReference type="PANTHER" id="PTHR36928">
    <property type="entry name" value="PHOSPHATASE YCDX-RELATED"/>
    <property type="match status" value="1"/>
</dbReference>
<dbReference type="Gene3D" id="1.10.150.110">
    <property type="entry name" value="DNA polymerase beta, N-terminal domain-like"/>
    <property type="match status" value="1"/>
</dbReference>
<dbReference type="InterPro" id="IPR017078">
    <property type="entry name" value="UCP036978_PHPhdr"/>
</dbReference>
<dbReference type="CDD" id="cd07436">
    <property type="entry name" value="PHP_PolX"/>
    <property type="match status" value="1"/>
</dbReference>
<organism evidence="2 3">
    <name type="scientific">Streptantibioticus ferralitis</name>
    <dbReference type="NCBI Taxonomy" id="236510"/>
    <lineage>
        <taxon>Bacteria</taxon>
        <taxon>Bacillati</taxon>
        <taxon>Actinomycetota</taxon>
        <taxon>Actinomycetes</taxon>
        <taxon>Kitasatosporales</taxon>
        <taxon>Streptomycetaceae</taxon>
        <taxon>Streptantibioticus</taxon>
    </lineage>
</organism>
<protein>
    <submittedName>
        <fullName evidence="2">PHP domain-containing protein</fullName>
    </submittedName>
</protein>
<accession>A0ABT5YYN4</accession>
<dbReference type="SUPFAM" id="SSF89550">
    <property type="entry name" value="PHP domain-like"/>
    <property type="match status" value="1"/>
</dbReference>
<gene>
    <name evidence="2" type="ORF">P2L57_13480</name>
</gene>
<dbReference type="SMART" id="SM00481">
    <property type="entry name" value="POLIIIAc"/>
    <property type="match status" value="1"/>
</dbReference>
<dbReference type="Pfam" id="PF14716">
    <property type="entry name" value="HHH_8"/>
    <property type="match status" value="1"/>
</dbReference>
<dbReference type="SUPFAM" id="SSF47802">
    <property type="entry name" value="DNA polymerase beta, N-terminal domain-like"/>
    <property type="match status" value="1"/>
</dbReference>
<dbReference type="InterPro" id="IPR027421">
    <property type="entry name" value="DNA_pol_lamdba_lyase_dom_sf"/>
</dbReference>
<dbReference type="InterPro" id="IPR010996">
    <property type="entry name" value="HHH_MUS81"/>
</dbReference>
<evidence type="ECO:0000259" key="1">
    <source>
        <dbReference type="SMART" id="SM00481"/>
    </source>
</evidence>
<keyword evidence="3" id="KW-1185">Reference proteome</keyword>
<evidence type="ECO:0000313" key="3">
    <source>
        <dbReference type="Proteomes" id="UP001220022"/>
    </source>
</evidence>
<comment type="caution">
    <text evidence="2">The sequence shown here is derived from an EMBL/GenBank/DDBJ whole genome shotgun (WGS) entry which is preliminary data.</text>
</comment>
<dbReference type="InterPro" id="IPR050243">
    <property type="entry name" value="PHP_phosphatase"/>
</dbReference>
<dbReference type="PIRSF" id="PIRSF036978">
    <property type="entry name" value="UCP036978_PHPhdr"/>
    <property type="match status" value="1"/>
</dbReference>
<name>A0ABT5YYN4_9ACTN</name>
<dbReference type="InterPro" id="IPR003141">
    <property type="entry name" value="Pol/His_phosphatase_N"/>
</dbReference>
<dbReference type="Proteomes" id="UP001220022">
    <property type="component" value="Unassembled WGS sequence"/>
</dbReference>
<dbReference type="EMBL" id="JARHTQ010000007">
    <property type="protein sequence ID" value="MDF2256702.1"/>
    <property type="molecule type" value="Genomic_DNA"/>
</dbReference>
<reference evidence="2 3" key="1">
    <citation type="submission" date="2023-03" db="EMBL/GenBank/DDBJ databases">
        <title>Draft genome sequence of type strain Streptomyces ferralitis JCM 14344.</title>
        <authorList>
            <person name="Klaysubun C."/>
            <person name="Duangmal K."/>
        </authorList>
    </citation>
    <scope>NUCLEOTIDE SEQUENCE [LARGE SCALE GENOMIC DNA]</scope>
    <source>
        <strain evidence="2 3">JCM 14344</strain>
    </source>
</reference>
<sequence length="339" mass="36672">MDAVTALDRIAFLLERRHEPTYRVRAFRNAAATIAALPPEELRARTAAGTLTALPGIGPVTAQVISEATAGRVPGYLAELERTSAQPLTSGGRQLRSELVGDCHMHSNWSDGGSPIADMAYAARDHIGHRWAVLTDHSPRLTIARGLSADRLREQLDVVAELNAELTPFQLLTGIECDILDDGSLDQEEALLDQLDVVVASVHSKLRMDPVAMTRRLVAAVRNPLVDVLGHCTGRIVAGRQRPPSLFDAPAVFAACAESGTAVEINSRPERLDPPRDLLRLAVECGTLFAIDSDAHAPGQLDWQIHGCARAEECGVPADRVVTTWPVERLLAWTRNHAG</sequence>
<evidence type="ECO:0000313" key="2">
    <source>
        <dbReference type="EMBL" id="MDF2256702.1"/>
    </source>
</evidence>
<dbReference type="Gene3D" id="3.20.20.140">
    <property type="entry name" value="Metal-dependent hydrolases"/>
    <property type="match status" value="1"/>
</dbReference>
<proteinExistence type="predicted"/>
<dbReference type="InterPro" id="IPR047967">
    <property type="entry name" value="PolX_PHP"/>
</dbReference>
<dbReference type="RefSeq" id="WP_275813372.1">
    <property type="nucleotide sequence ID" value="NZ_BAAANM010000001.1"/>
</dbReference>
<dbReference type="NCBIfam" id="NF005928">
    <property type="entry name" value="PRK07945.1"/>
    <property type="match status" value="1"/>
</dbReference>